<evidence type="ECO:0000313" key="1">
    <source>
        <dbReference type="EMBL" id="GBN54705.1"/>
    </source>
</evidence>
<name>A0A4Y2PS51_ARAVE</name>
<dbReference type="PANTHER" id="PTHR35385">
    <property type="entry name" value="PROTEIN B, PUTATIVE-RELATED-RELATED"/>
    <property type="match status" value="1"/>
</dbReference>
<accession>A0A4Y2PS51</accession>
<evidence type="ECO:0000313" key="2">
    <source>
        <dbReference type="Proteomes" id="UP000499080"/>
    </source>
</evidence>
<evidence type="ECO:0008006" key="3">
    <source>
        <dbReference type="Google" id="ProtNLM"/>
    </source>
</evidence>
<organism evidence="1 2">
    <name type="scientific">Araneus ventricosus</name>
    <name type="common">Orbweaver spider</name>
    <name type="synonym">Epeira ventricosa</name>
    <dbReference type="NCBI Taxonomy" id="182803"/>
    <lineage>
        <taxon>Eukaryota</taxon>
        <taxon>Metazoa</taxon>
        <taxon>Ecdysozoa</taxon>
        <taxon>Arthropoda</taxon>
        <taxon>Chelicerata</taxon>
        <taxon>Arachnida</taxon>
        <taxon>Araneae</taxon>
        <taxon>Araneomorphae</taxon>
        <taxon>Entelegynae</taxon>
        <taxon>Araneoidea</taxon>
        <taxon>Araneidae</taxon>
        <taxon>Araneus</taxon>
    </lineage>
</organism>
<sequence length="114" mass="12365">MAAYTKINVTSAFKENPFGVAVITPRMKRAHSLRGSEEILSVDATSACDAENHAFTFMCTLCAAGAVPVGIFITKGRTEEYYKQGFHLLMYIMKQSAFNGNGAPATFITDDSEA</sequence>
<protein>
    <recommendedName>
        <fullName evidence="3">MULE transposase domain-containing protein</fullName>
    </recommendedName>
</protein>
<dbReference type="AlphaFoldDB" id="A0A4Y2PS51"/>
<gene>
    <name evidence="1" type="ORF">AVEN_206937_1</name>
</gene>
<dbReference type="OrthoDB" id="6436300at2759"/>
<proteinExistence type="predicted"/>
<dbReference type="EMBL" id="BGPR01012130">
    <property type="protein sequence ID" value="GBN54705.1"/>
    <property type="molecule type" value="Genomic_DNA"/>
</dbReference>
<dbReference type="PANTHER" id="PTHR35385:SF2">
    <property type="entry name" value="PROTEIN B, PUTATIVE-RELATED"/>
    <property type="match status" value="1"/>
</dbReference>
<reference evidence="1 2" key="1">
    <citation type="journal article" date="2019" name="Sci. Rep.">
        <title>Orb-weaving spider Araneus ventricosus genome elucidates the spidroin gene catalogue.</title>
        <authorList>
            <person name="Kono N."/>
            <person name="Nakamura H."/>
            <person name="Ohtoshi R."/>
            <person name="Moran D.A.P."/>
            <person name="Shinohara A."/>
            <person name="Yoshida Y."/>
            <person name="Fujiwara M."/>
            <person name="Mori M."/>
            <person name="Tomita M."/>
            <person name="Arakawa K."/>
        </authorList>
    </citation>
    <scope>NUCLEOTIDE SEQUENCE [LARGE SCALE GENOMIC DNA]</scope>
</reference>
<dbReference type="Proteomes" id="UP000499080">
    <property type="component" value="Unassembled WGS sequence"/>
</dbReference>
<comment type="caution">
    <text evidence="1">The sequence shown here is derived from an EMBL/GenBank/DDBJ whole genome shotgun (WGS) entry which is preliminary data.</text>
</comment>
<keyword evidence="2" id="KW-1185">Reference proteome</keyword>